<gene>
    <name evidence="1" type="ORF">AFUS01_LOCUS1707</name>
</gene>
<proteinExistence type="predicted"/>
<evidence type="ECO:0000313" key="1">
    <source>
        <dbReference type="EMBL" id="CAG7667289.1"/>
    </source>
</evidence>
<keyword evidence="2" id="KW-1185">Reference proteome</keyword>
<organism evidence="1 2">
    <name type="scientific">Allacma fusca</name>
    <dbReference type="NCBI Taxonomy" id="39272"/>
    <lineage>
        <taxon>Eukaryota</taxon>
        <taxon>Metazoa</taxon>
        <taxon>Ecdysozoa</taxon>
        <taxon>Arthropoda</taxon>
        <taxon>Hexapoda</taxon>
        <taxon>Collembola</taxon>
        <taxon>Symphypleona</taxon>
        <taxon>Sminthuridae</taxon>
        <taxon>Allacma</taxon>
    </lineage>
</organism>
<sequence>MVMAGQNGMCASGGTGWDRIGQVAGWKKMNEMEHVRLAGWKRRNGMECVCKWRDGMECVQVAPPSTNPPFYGNFLQSKLAGFYILLGP</sequence>
<accession>A0A8J2NRI0</accession>
<name>A0A8J2NRI0_9HEXA</name>
<protein>
    <submittedName>
        <fullName evidence="1">Uncharacterized protein</fullName>
    </submittedName>
</protein>
<dbReference type="AlphaFoldDB" id="A0A8J2NRI0"/>
<dbReference type="Proteomes" id="UP000708208">
    <property type="component" value="Unassembled WGS sequence"/>
</dbReference>
<evidence type="ECO:0000313" key="2">
    <source>
        <dbReference type="Proteomes" id="UP000708208"/>
    </source>
</evidence>
<dbReference type="EMBL" id="CAJVCH010009504">
    <property type="protein sequence ID" value="CAG7667289.1"/>
    <property type="molecule type" value="Genomic_DNA"/>
</dbReference>
<comment type="caution">
    <text evidence="1">The sequence shown here is derived from an EMBL/GenBank/DDBJ whole genome shotgun (WGS) entry which is preliminary data.</text>
</comment>
<reference evidence="1" key="1">
    <citation type="submission" date="2021-06" db="EMBL/GenBank/DDBJ databases">
        <authorList>
            <person name="Hodson N. C."/>
            <person name="Mongue J. A."/>
            <person name="Jaron S. K."/>
        </authorList>
    </citation>
    <scope>NUCLEOTIDE SEQUENCE</scope>
</reference>